<comment type="catalytic activity">
    <reaction evidence="1 14">
        <text>Hydrolyzes free adenine bases from 7,8-dihydro-8-oxoguanine:adenine mismatched double-stranded DNA, leaving an apurinic site.</text>
        <dbReference type="EC" id="3.2.2.31"/>
    </reaction>
</comment>
<dbReference type="EC" id="3.2.2.31" evidence="4 14"/>
<dbReference type="Proteomes" id="UP000004913">
    <property type="component" value="Unassembled WGS sequence"/>
</dbReference>
<dbReference type="GO" id="GO:0035485">
    <property type="term" value="F:adenine/guanine mispair binding"/>
    <property type="evidence" value="ECO:0007669"/>
    <property type="project" value="TreeGrafter"/>
</dbReference>
<dbReference type="PANTHER" id="PTHR42944">
    <property type="entry name" value="ADENINE DNA GLYCOSYLASE"/>
    <property type="match status" value="1"/>
</dbReference>
<keyword evidence="13 14" id="KW-0326">Glycosidase</keyword>
<dbReference type="AlphaFoldDB" id="F5J454"/>
<comment type="function">
    <text evidence="2">Adenine glycosylase active on G-A mispairs. MutY also corrects error-prone DNA synthesis past GO lesions which are due to the oxidatively damaged form of guanine: 7,8-dihydro-8-oxoguanine (8-oxo-dGTP).</text>
</comment>
<gene>
    <name evidence="16" type="ORF">HMPREF9455_04121</name>
</gene>
<name>F5J454_9BACT</name>
<dbReference type="InterPro" id="IPR023170">
    <property type="entry name" value="HhH_base_excis_C"/>
</dbReference>
<proteinExistence type="inferred from homology"/>
<dbReference type="Gene3D" id="1.10.340.30">
    <property type="entry name" value="Hypothetical protein, domain 2"/>
    <property type="match status" value="1"/>
</dbReference>
<accession>F5J454</accession>
<dbReference type="GO" id="GO:0006284">
    <property type="term" value="P:base-excision repair"/>
    <property type="evidence" value="ECO:0007669"/>
    <property type="project" value="UniProtKB-UniRule"/>
</dbReference>
<evidence type="ECO:0000256" key="8">
    <source>
        <dbReference type="ARBA" id="ARBA00022763"/>
    </source>
</evidence>
<protein>
    <recommendedName>
        <fullName evidence="5 14">Adenine DNA glycosylase</fullName>
        <ecNumber evidence="4 14">3.2.2.31</ecNumber>
    </recommendedName>
</protein>
<dbReference type="InterPro" id="IPR011257">
    <property type="entry name" value="DNA_glycosylase"/>
</dbReference>
<dbReference type="Gene3D" id="3.90.79.10">
    <property type="entry name" value="Nucleoside Triphosphate Pyrophosphohydrolase"/>
    <property type="match status" value="1"/>
</dbReference>
<dbReference type="InterPro" id="IPR003265">
    <property type="entry name" value="HhH-GPD_domain"/>
</dbReference>
<evidence type="ECO:0000256" key="4">
    <source>
        <dbReference type="ARBA" id="ARBA00012045"/>
    </source>
</evidence>
<evidence type="ECO:0000256" key="11">
    <source>
        <dbReference type="ARBA" id="ARBA00023014"/>
    </source>
</evidence>
<evidence type="ECO:0000256" key="5">
    <source>
        <dbReference type="ARBA" id="ARBA00022023"/>
    </source>
</evidence>
<dbReference type="CDD" id="cd03431">
    <property type="entry name" value="NUDIX_DNA_Glycosylase_C-MutY"/>
    <property type="match status" value="1"/>
</dbReference>
<evidence type="ECO:0000313" key="17">
    <source>
        <dbReference type="Proteomes" id="UP000004913"/>
    </source>
</evidence>
<evidence type="ECO:0000259" key="15">
    <source>
        <dbReference type="SMART" id="SM00478"/>
    </source>
</evidence>
<dbReference type="GO" id="GO:0000701">
    <property type="term" value="F:purine-specific mismatch base pair DNA N-glycosylase activity"/>
    <property type="evidence" value="ECO:0007669"/>
    <property type="project" value="UniProtKB-EC"/>
</dbReference>
<dbReference type="Pfam" id="PF00730">
    <property type="entry name" value="HhH-GPD"/>
    <property type="match status" value="1"/>
</dbReference>
<dbReference type="EMBL" id="ADLV01000058">
    <property type="protein sequence ID" value="EGJ99525.1"/>
    <property type="molecule type" value="Genomic_DNA"/>
</dbReference>
<feature type="domain" description="HhH-GPD" evidence="15">
    <location>
        <begin position="41"/>
        <end position="192"/>
    </location>
</feature>
<dbReference type="eggNOG" id="COG1194">
    <property type="taxonomic scope" value="Bacteria"/>
</dbReference>
<dbReference type="GO" id="GO:0046872">
    <property type="term" value="F:metal ion binding"/>
    <property type="evidence" value="ECO:0007669"/>
    <property type="project" value="UniProtKB-UniRule"/>
</dbReference>
<evidence type="ECO:0000256" key="10">
    <source>
        <dbReference type="ARBA" id="ARBA00023004"/>
    </source>
</evidence>
<dbReference type="SUPFAM" id="SSF55811">
    <property type="entry name" value="Nudix"/>
    <property type="match status" value="1"/>
</dbReference>
<dbReference type="GO" id="GO:0032357">
    <property type="term" value="F:oxidized purine DNA binding"/>
    <property type="evidence" value="ECO:0007669"/>
    <property type="project" value="TreeGrafter"/>
</dbReference>
<dbReference type="InterPro" id="IPR005760">
    <property type="entry name" value="A/G_AdeGlyc_MutY"/>
</dbReference>
<dbReference type="HOGENOM" id="CLU_012862_0_3_10"/>
<dbReference type="InterPro" id="IPR029119">
    <property type="entry name" value="MutY_C"/>
</dbReference>
<dbReference type="NCBIfam" id="TIGR01084">
    <property type="entry name" value="mutY"/>
    <property type="match status" value="1"/>
</dbReference>
<dbReference type="GO" id="GO:0006298">
    <property type="term" value="P:mismatch repair"/>
    <property type="evidence" value="ECO:0007669"/>
    <property type="project" value="TreeGrafter"/>
</dbReference>
<evidence type="ECO:0000313" key="16">
    <source>
        <dbReference type="EMBL" id="EGJ99525.1"/>
    </source>
</evidence>
<keyword evidence="11" id="KW-0411">Iron-sulfur</keyword>
<comment type="similarity">
    <text evidence="3 14">Belongs to the Nth/MutY family.</text>
</comment>
<sequence length="353" mass="40772">MSKEKDLRLSSILIRWYNRNKRDLPWRDTTDPYIIWISEIILQQTRVDQGYAYFTRFVKRFPSVDLLAQAEEDEVLKLWQGLGYYSRARNLHAAAKIVLEKYQGVFPQDYTDVLSMKGVGEYTAAAIVSFAYDQPHAVVDGNVFRVLSRIFAVEEPIDSTKGKKLFSQLAQELLDDKRAGLHNQAIMEFGALQCVPVSPDCNSCPASVMCLAYAQDKVNVYPVKAGKQKVRARFFNYFDVRYGDGYMLLHKRTAKDIWQGLYELPLIETAEAMSIEELHRTDSFRRIFENGDGLHIKYITQMKHILSHQAIHAVFYQVEVRKVSAVDGYIEVRASDVDEYPVSRLVHKYLEKM</sequence>
<dbReference type="InterPro" id="IPR044298">
    <property type="entry name" value="MIG/MutY"/>
</dbReference>
<keyword evidence="6" id="KW-0004">4Fe-4S</keyword>
<dbReference type="RefSeq" id="WP_006801657.1">
    <property type="nucleotide sequence ID" value="NZ_GL891996.1"/>
</dbReference>
<keyword evidence="12" id="KW-0234">DNA repair</keyword>
<evidence type="ECO:0000256" key="2">
    <source>
        <dbReference type="ARBA" id="ARBA00002933"/>
    </source>
</evidence>
<keyword evidence="17" id="KW-1185">Reference proteome</keyword>
<dbReference type="GO" id="GO:0034039">
    <property type="term" value="F:8-oxo-7,8-dihydroguanine DNA N-glycosylase activity"/>
    <property type="evidence" value="ECO:0007669"/>
    <property type="project" value="TreeGrafter"/>
</dbReference>
<keyword evidence="8 14" id="KW-0227">DNA damage</keyword>
<evidence type="ECO:0000256" key="13">
    <source>
        <dbReference type="ARBA" id="ARBA00023295"/>
    </source>
</evidence>
<keyword evidence="9" id="KW-0378">Hydrolase</keyword>
<evidence type="ECO:0000256" key="6">
    <source>
        <dbReference type="ARBA" id="ARBA00022485"/>
    </source>
</evidence>
<comment type="caution">
    <text evidence="16">The sequence shown here is derived from an EMBL/GenBank/DDBJ whole genome shotgun (WGS) entry which is preliminary data.</text>
</comment>
<dbReference type="Gene3D" id="1.10.1670.10">
    <property type="entry name" value="Helix-hairpin-Helix base-excision DNA repair enzymes (C-terminal)"/>
    <property type="match status" value="1"/>
</dbReference>
<evidence type="ECO:0000256" key="9">
    <source>
        <dbReference type="ARBA" id="ARBA00022801"/>
    </source>
</evidence>
<comment type="cofactor">
    <cofactor evidence="14">
        <name>[4Fe-4S] cluster</name>
        <dbReference type="ChEBI" id="CHEBI:49883"/>
    </cofactor>
    <text evidence="14">Binds 1 [4Fe-4S] cluster.</text>
</comment>
<reference evidence="16 17" key="1">
    <citation type="submission" date="2011-04" db="EMBL/GenBank/DDBJ databases">
        <title>The Genome Sequence of Dysgonomonas gadei ATCC BAA-286.</title>
        <authorList>
            <consortium name="The Broad Institute Genome Sequencing Platform"/>
            <person name="Earl A."/>
            <person name="Ward D."/>
            <person name="Feldgarden M."/>
            <person name="Gevers D."/>
            <person name="Pudlo N."/>
            <person name="Martens E."/>
            <person name="Allen-Vercoe E."/>
            <person name="Young S.K."/>
            <person name="Zeng Q."/>
            <person name="Gargeya S."/>
            <person name="Fitzgerald M."/>
            <person name="Haas B."/>
            <person name="Abouelleil A."/>
            <person name="Alvarado L."/>
            <person name="Arachchi H.M."/>
            <person name="Berlin A."/>
            <person name="Brown A."/>
            <person name="Chapman S.B."/>
            <person name="Chen Z."/>
            <person name="Dunbar C."/>
            <person name="Freedman E."/>
            <person name="Gearin G."/>
            <person name="Gellesch M."/>
            <person name="Goldberg J."/>
            <person name="Griggs A."/>
            <person name="Gujja S."/>
            <person name="Heiman D."/>
            <person name="Howarth C."/>
            <person name="Larson L."/>
            <person name="Lui A."/>
            <person name="MacDonald P.J.P."/>
            <person name="Mehta T."/>
            <person name="Montmayeur A."/>
            <person name="Murphy C."/>
            <person name="Neiman D."/>
            <person name="Pearson M."/>
            <person name="Priest M."/>
            <person name="Roberts A."/>
            <person name="Saif S."/>
            <person name="Shea T."/>
            <person name="Shenoy N."/>
            <person name="Sisk P."/>
            <person name="Stolte C."/>
            <person name="Sykes S."/>
            <person name="Yandava C."/>
            <person name="Wortman J."/>
            <person name="Nusbaum C."/>
            <person name="Birren B."/>
        </authorList>
    </citation>
    <scope>NUCLEOTIDE SEQUENCE [LARGE SCALE GENOMIC DNA]</scope>
    <source>
        <strain evidence="16 17">ATCC BAA-286</strain>
    </source>
</reference>
<dbReference type="InterPro" id="IPR015797">
    <property type="entry name" value="NUDIX_hydrolase-like_dom_sf"/>
</dbReference>
<dbReference type="GO" id="GO:0051539">
    <property type="term" value="F:4 iron, 4 sulfur cluster binding"/>
    <property type="evidence" value="ECO:0007669"/>
    <property type="project" value="UniProtKB-UniRule"/>
</dbReference>
<evidence type="ECO:0000256" key="3">
    <source>
        <dbReference type="ARBA" id="ARBA00008343"/>
    </source>
</evidence>
<evidence type="ECO:0000256" key="7">
    <source>
        <dbReference type="ARBA" id="ARBA00022723"/>
    </source>
</evidence>
<evidence type="ECO:0000256" key="1">
    <source>
        <dbReference type="ARBA" id="ARBA00000843"/>
    </source>
</evidence>
<dbReference type="SUPFAM" id="SSF48150">
    <property type="entry name" value="DNA-glycosylase"/>
    <property type="match status" value="1"/>
</dbReference>
<keyword evidence="10 14" id="KW-0408">Iron</keyword>
<evidence type="ECO:0000256" key="14">
    <source>
        <dbReference type="RuleBase" id="RU365096"/>
    </source>
</evidence>
<keyword evidence="7" id="KW-0479">Metal-binding</keyword>
<dbReference type="CDD" id="cd00056">
    <property type="entry name" value="ENDO3c"/>
    <property type="match status" value="1"/>
</dbReference>
<dbReference type="PANTHER" id="PTHR42944:SF1">
    <property type="entry name" value="ADENINE DNA GLYCOSYLASE"/>
    <property type="match status" value="1"/>
</dbReference>
<dbReference type="SMART" id="SM00478">
    <property type="entry name" value="ENDO3c"/>
    <property type="match status" value="1"/>
</dbReference>
<dbReference type="Pfam" id="PF14815">
    <property type="entry name" value="NUDIX_4"/>
    <property type="match status" value="1"/>
</dbReference>
<dbReference type="FunFam" id="1.10.340.30:FF:000010">
    <property type="entry name" value="Adenine DNA glycosylase"/>
    <property type="match status" value="1"/>
</dbReference>
<dbReference type="STRING" id="742766.HMPREF9455_04121"/>
<organism evidence="16 17">
    <name type="scientific">Dysgonomonas gadei ATCC BAA-286</name>
    <dbReference type="NCBI Taxonomy" id="742766"/>
    <lineage>
        <taxon>Bacteria</taxon>
        <taxon>Pseudomonadati</taxon>
        <taxon>Bacteroidota</taxon>
        <taxon>Bacteroidia</taxon>
        <taxon>Bacteroidales</taxon>
        <taxon>Dysgonomonadaceae</taxon>
        <taxon>Dysgonomonas</taxon>
    </lineage>
</organism>
<evidence type="ECO:0000256" key="12">
    <source>
        <dbReference type="ARBA" id="ARBA00023204"/>
    </source>
</evidence>
<dbReference type="OrthoDB" id="9802365at2"/>